<reference evidence="2 3" key="1">
    <citation type="submission" date="2018-05" db="EMBL/GenBank/DDBJ databases">
        <title>Genomic Encyclopedia of Type Strains, Phase IV (KMG-IV): sequencing the most valuable type-strain genomes for metagenomic binning, comparative biology and taxonomic classification.</title>
        <authorList>
            <person name="Goeker M."/>
        </authorList>
    </citation>
    <scope>NUCLEOTIDE SEQUENCE [LARGE SCALE GENOMIC DNA]</scope>
    <source>
        <strain evidence="2 3">DSM 45480</strain>
    </source>
</reference>
<organism evidence="2 3">
    <name type="scientific">Lentzea atacamensis</name>
    <dbReference type="NCBI Taxonomy" id="531938"/>
    <lineage>
        <taxon>Bacteria</taxon>
        <taxon>Bacillati</taxon>
        <taxon>Actinomycetota</taxon>
        <taxon>Actinomycetes</taxon>
        <taxon>Pseudonocardiales</taxon>
        <taxon>Pseudonocardiaceae</taxon>
        <taxon>Lentzea</taxon>
    </lineage>
</organism>
<evidence type="ECO:0000313" key="2">
    <source>
        <dbReference type="EMBL" id="PWK85049.1"/>
    </source>
</evidence>
<keyword evidence="1" id="KW-0812">Transmembrane</keyword>
<keyword evidence="1" id="KW-0472">Membrane</keyword>
<comment type="caution">
    <text evidence="2">The sequence shown here is derived from an EMBL/GenBank/DDBJ whole genome shotgun (WGS) entry which is preliminary data.</text>
</comment>
<protein>
    <submittedName>
        <fullName evidence="2">Uncharacterized protein</fullName>
    </submittedName>
</protein>
<proteinExistence type="predicted"/>
<keyword evidence="1" id="KW-1133">Transmembrane helix</keyword>
<dbReference type="AlphaFoldDB" id="A0A316HY30"/>
<dbReference type="Proteomes" id="UP000246005">
    <property type="component" value="Unassembled WGS sequence"/>
</dbReference>
<sequence length="121" mass="13161">MRGLRRRALLGQHAGVTVPPGLRPPAYQQHFETIETRVPVERVEPAEPRQERQDIAVIGSIAALVLALTVCTLVLDHPAARTVAAGLATLGLIVAVILMLLGKRPEPGRHVARHAIERRPD</sequence>
<name>A0A316HY30_9PSEU</name>
<gene>
    <name evidence="2" type="ORF">C8D88_107256</name>
</gene>
<feature type="transmembrane region" description="Helical" evidence="1">
    <location>
        <begin position="81"/>
        <end position="101"/>
    </location>
</feature>
<accession>A0A316HY30</accession>
<dbReference type="EMBL" id="QGHB01000007">
    <property type="protein sequence ID" value="PWK85049.1"/>
    <property type="molecule type" value="Genomic_DNA"/>
</dbReference>
<evidence type="ECO:0000313" key="3">
    <source>
        <dbReference type="Proteomes" id="UP000246005"/>
    </source>
</evidence>
<evidence type="ECO:0000256" key="1">
    <source>
        <dbReference type="SAM" id="Phobius"/>
    </source>
</evidence>
<feature type="transmembrane region" description="Helical" evidence="1">
    <location>
        <begin position="55"/>
        <end position="75"/>
    </location>
</feature>